<dbReference type="PROSITE" id="PS51257">
    <property type="entry name" value="PROKAR_LIPOPROTEIN"/>
    <property type="match status" value="1"/>
</dbReference>
<keyword evidence="3" id="KW-1185">Reference proteome</keyword>
<dbReference type="AlphaFoldDB" id="A0A495MJN4"/>
<name>A0A495MJN4_9FLAO</name>
<evidence type="ECO:0008006" key="4">
    <source>
        <dbReference type="Google" id="ProtNLM"/>
    </source>
</evidence>
<organism evidence="2 3">
    <name type="scientific">Flavobacterium endophyticum</name>
    <dbReference type="NCBI Taxonomy" id="1540163"/>
    <lineage>
        <taxon>Bacteria</taxon>
        <taxon>Pseudomonadati</taxon>
        <taxon>Bacteroidota</taxon>
        <taxon>Flavobacteriia</taxon>
        <taxon>Flavobacteriales</taxon>
        <taxon>Flavobacteriaceae</taxon>
        <taxon>Flavobacterium</taxon>
    </lineage>
</organism>
<feature type="chain" id="PRO_5019726362" description="YD repeat-containing protein" evidence="1">
    <location>
        <begin position="21"/>
        <end position="254"/>
    </location>
</feature>
<gene>
    <name evidence="2" type="ORF">CLV94_0272</name>
</gene>
<dbReference type="Proteomes" id="UP000277579">
    <property type="component" value="Unassembled WGS sequence"/>
</dbReference>
<evidence type="ECO:0000313" key="3">
    <source>
        <dbReference type="Proteomes" id="UP000277579"/>
    </source>
</evidence>
<proteinExistence type="predicted"/>
<dbReference type="EMBL" id="RBLC01000001">
    <property type="protein sequence ID" value="RKS25242.1"/>
    <property type="molecule type" value="Genomic_DNA"/>
</dbReference>
<feature type="signal peptide" evidence="1">
    <location>
        <begin position="1"/>
        <end position="20"/>
    </location>
</feature>
<sequence length="254" mass="28869">MKKIVLLSSLVALLFSSCSSDDSPSHEDTSNVLLQKTITYGLDGSYETLYKYDGKKLLEARSSKENKKFSYQGENISKISWYDNPDTDNTLSQYVDFEYTADGKLKKFNQHSSYPLAVDFTYAGRDTVNFVAVAARSAYNFTGYFLVKDNEITEYVYLNGGTPRPSVRYQYDNKNHPLKNVTGYNKLSLFHYFYNSAHFNGFTTNIGSSKNCISNSLIANPNVVEIMNTYEYNDKGFPKTINKDSNTAADHLFY</sequence>
<keyword evidence="1" id="KW-0732">Signal</keyword>
<evidence type="ECO:0000313" key="2">
    <source>
        <dbReference type="EMBL" id="RKS25242.1"/>
    </source>
</evidence>
<accession>A0A495MJN4</accession>
<comment type="caution">
    <text evidence="2">The sequence shown here is derived from an EMBL/GenBank/DDBJ whole genome shotgun (WGS) entry which is preliminary data.</text>
</comment>
<reference evidence="2 3" key="1">
    <citation type="submission" date="2018-10" db="EMBL/GenBank/DDBJ databases">
        <title>Genomic Encyclopedia of Archaeal and Bacterial Type Strains, Phase II (KMG-II): from individual species to whole genera.</title>
        <authorList>
            <person name="Goeker M."/>
        </authorList>
    </citation>
    <scope>NUCLEOTIDE SEQUENCE [LARGE SCALE GENOMIC DNA]</scope>
    <source>
        <strain evidence="2 3">DSM 29537</strain>
    </source>
</reference>
<protein>
    <recommendedName>
        <fullName evidence="4">YD repeat-containing protein</fullName>
    </recommendedName>
</protein>
<evidence type="ECO:0000256" key="1">
    <source>
        <dbReference type="SAM" id="SignalP"/>
    </source>
</evidence>
<dbReference type="OrthoDB" id="1444189at2"/>
<dbReference type="RefSeq" id="WP_121374663.1">
    <property type="nucleotide sequence ID" value="NZ_RBLC01000001.1"/>
</dbReference>